<evidence type="ECO:0000313" key="1">
    <source>
        <dbReference type="EMBL" id="KXB61340.1"/>
    </source>
</evidence>
<reference evidence="2" key="1">
    <citation type="submission" date="2016-01" db="EMBL/GenBank/DDBJ databases">
        <authorList>
            <person name="Mitreva M."/>
            <person name="Pepin K.H."/>
            <person name="Mihindukulasuriya K.A."/>
            <person name="Fulton R."/>
            <person name="Fronick C."/>
            <person name="O'Laughlin M."/>
            <person name="Miner T."/>
            <person name="Herter B."/>
            <person name="Rosa B.A."/>
            <person name="Cordes M."/>
            <person name="Tomlinson C."/>
            <person name="Wollam A."/>
            <person name="Palsikar V.B."/>
            <person name="Mardis E.R."/>
            <person name="Wilson R.K."/>
        </authorList>
    </citation>
    <scope>NUCLEOTIDE SEQUENCE [LARGE SCALE GENOMIC DNA]</scope>
    <source>
        <strain evidence="2">KA00185</strain>
    </source>
</reference>
<dbReference type="STRING" id="157687.HMPREF3180_01837"/>
<gene>
    <name evidence="1" type="ORF">HMPREF3180_01837</name>
</gene>
<dbReference type="RefSeq" id="WP_060918412.1">
    <property type="nucleotide sequence ID" value="NZ_KQ960103.1"/>
</dbReference>
<dbReference type="PATRIC" id="fig|157687.3.peg.1834"/>
<comment type="caution">
    <text evidence="1">The sequence shown here is derived from an EMBL/GenBank/DDBJ whole genome shotgun (WGS) entry which is preliminary data.</text>
</comment>
<accession>A0A134A0Y2</accession>
<dbReference type="Proteomes" id="UP000070483">
    <property type="component" value="Unassembled WGS sequence"/>
</dbReference>
<evidence type="ECO:0000313" key="2">
    <source>
        <dbReference type="Proteomes" id="UP000070483"/>
    </source>
</evidence>
<organism evidence="1 2">
    <name type="scientific">Leptotrichia wadei</name>
    <dbReference type="NCBI Taxonomy" id="157687"/>
    <lineage>
        <taxon>Bacteria</taxon>
        <taxon>Fusobacteriati</taxon>
        <taxon>Fusobacteriota</taxon>
        <taxon>Fusobacteriia</taxon>
        <taxon>Fusobacteriales</taxon>
        <taxon>Leptotrichiaceae</taxon>
        <taxon>Leptotrichia</taxon>
    </lineage>
</organism>
<protein>
    <submittedName>
        <fullName evidence="1">Uncharacterized protein</fullName>
    </submittedName>
</protein>
<dbReference type="EMBL" id="LSDD01000137">
    <property type="protein sequence ID" value="KXB61340.1"/>
    <property type="molecule type" value="Genomic_DNA"/>
</dbReference>
<dbReference type="OrthoDB" id="9894751at2"/>
<keyword evidence="2" id="KW-1185">Reference proteome</keyword>
<sequence length="275" mass="33408">MSEIYYLEKEKNIEKISYNIIDELEKIEDDKHYNMKINLKAEIEKLDQVIKLKMLNEDKDRCVNNVILDTYDNLERDNNEYILKYDKKNNLKFINRHEIEQNIEQNLFKYFKYSQGHYKEVHNGILLYKQIMLESEYFENLLARDSSISYLFLDIYEKEYSNNKKTNIRMNIGNILKEIIPVILEFNIEEMRNGELKLTFNLKLKEKNLLISKLKDFYEKKIYEKFEFKIEENGYYVINLKNKSIKEIYVEKELVLDTSKSLRKIRINTIGEHLL</sequence>
<name>A0A134A0Y2_9FUSO</name>
<dbReference type="AlphaFoldDB" id="A0A134A0Y2"/>
<proteinExistence type="predicted"/>